<dbReference type="AlphaFoldDB" id="A0A1L7CJI9"/>
<dbReference type="KEGG" id="cfc:CFLV_01615"/>
<dbReference type="InterPro" id="IPR000801">
    <property type="entry name" value="Esterase-like"/>
</dbReference>
<evidence type="ECO:0000313" key="5">
    <source>
        <dbReference type="Proteomes" id="UP000315353"/>
    </source>
</evidence>
<feature type="signal peptide" evidence="1">
    <location>
        <begin position="1"/>
        <end position="25"/>
    </location>
</feature>
<evidence type="ECO:0000313" key="3">
    <source>
        <dbReference type="EMBL" id="GEB97190.1"/>
    </source>
</evidence>
<dbReference type="GO" id="GO:0016747">
    <property type="term" value="F:acyltransferase activity, transferring groups other than amino-acyl groups"/>
    <property type="evidence" value="ECO:0007669"/>
    <property type="project" value="TreeGrafter"/>
</dbReference>
<dbReference type="InterPro" id="IPR050583">
    <property type="entry name" value="Mycobacterial_A85_antigen"/>
</dbReference>
<dbReference type="EMBL" id="BJNB01000007">
    <property type="protein sequence ID" value="GEB97190.1"/>
    <property type="molecule type" value="Genomic_DNA"/>
</dbReference>
<name>A0A1L7CJI9_CORFL</name>
<evidence type="ECO:0000256" key="1">
    <source>
        <dbReference type="SAM" id="SignalP"/>
    </source>
</evidence>
<dbReference type="InterPro" id="IPR029058">
    <property type="entry name" value="AB_hydrolase_fold"/>
</dbReference>
<dbReference type="Gene3D" id="3.40.50.1820">
    <property type="entry name" value="alpha/beta hydrolase"/>
    <property type="match status" value="1"/>
</dbReference>
<reference evidence="2 4" key="1">
    <citation type="submission" date="2014-08" db="EMBL/GenBank/DDBJ databases">
        <title>Complete genome sequence of Corynebacterium flavescens OJ8(T)(=DSM 20296(T)), isolated from cheese.</title>
        <authorList>
            <person name="Ruckert C."/>
            <person name="Albersmeier A."/>
            <person name="Winkler A."/>
            <person name="Kalinowski J."/>
        </authorList>
    </citation>
    <scope>NUCLEOTIDE SEQUENCE [LARGE SCALE GENOMIC DNA]</scope>
    <source>
        <strain evidence="2 4">OJ8</strain>
    </source>
</reference>
<dbReference type="SUPFAM" id="SSF53474">
    <property type="entry name" value="alpha/beta-Hydrolases"/>
    <property type="match status" value="1"/>
</dbReference>
<dbReference type="RefSeq" id="WP_075729018.1">
    <property type="nucleotide sequence ID" value="NZ_BJNB01000007.1"/>
</dbReference>
<evidence type="ECO:0000313" key="2">
    <source>
        <dbReference type="EMBL" id="APT86017.1"/>
    </source>
</evidence>
<dbReference type="PANTHER" id="PTHR48098">
    <property type="entry name" value="ENTEROCHELIN ESTERASE-RELATED"/>
    <property type="match status" value="1"/>
</dbReference>
<organism evidence="2 4">
    <name type="scientific">Corynebacterium flavescens</name>
    <dbReference type="NCBI Taxonomy" id="28028"/>
    <lineage>
        <taxon>Bacteria</taxon>
        <taxon>Bacillati</taxon>
        <taxon>Actinomycetota</taxon>
        <taxon>Actinomycetes</taxon>
        <taxon>Mycobacteriales</taxon>
        <taxon>Corynebacteriaceae</taxon>
        <taxon>Corynebacterium</taxon>
    </lineage>
</organism>
<feature type="chain" id="PRO_5044060970" evidence="1">
    <location>
        <begin position="26"/>
        <end position="353"/>
    </location>
</feature>
<reference evidence="3 5" key="2">
    <citation type="submission" date="2019-06" db="EMBL/GenBank/DDBJ databases">
        <title>Whole genome shotgun sequence of Corynebacterium flavescens NBRC 14136.</title>
        <authorList>
            <person name="Hosoyama A."/>
            <person name="Uohara A."/>
            <person name="Ohji S."/>
            <person name="Ichikawa N."/>
        </authorList>
    </citation>
    <scope>NUCLEOTIDE SEQUENCE [LARGE SCALE GENOMIC DNA]</scope>
    <source>
        <strain evidence="3 5">NBRC 14136</strain>
    </source>
</reference>
<dbReference type="PANTHER" id="PTHR48098:SF1">
    <property type="entry name" value="DIACYLGLYCEROL ACYLTRANSFERASE_MYCOLYLTRANSFERASE AG85A"/>
    <property type="match status" value="1"/>
</dbReference>
<proteinExistence type="predicted"/>
<dbReference type="OrthoDB" id="4510758at2"/>
<sequence>MKRISSIVAAATVAAGVFSAPLASADEGQQLSVISDLEITPEISNQNWVIPGEDANRPEVKKLQATSPAMDGREIPLAVIPAKTEGRPTIYLLNGAGSSEQNTDWLSNSNVVDFYKDKDVNVVIPQAGAFSFYTDWEQEPNSQYLQGKQKWETFLTKELPRAIEPYLKASDKRAIAGMSMSATSSLLLAQHNQGMYNAVGSYAGCAATSYPLEYEFLRLTVNRGGAQPEQMWGPQGSPNNVYNDALVNAENLRGSALYISSASGLAGETDMPSYWTNRGENPVVASVGAAQLQVEGGVIEAAANHCTHNLKSKLDSKGIEATYNFRNAGTHSWPGWREDLEKSWPVFKDALGA</sequence>
<accession>A0A1L7CJI9</accession>
<dbReference type="GeneID" id="82879419"/>
<dbReference type="EMBL" id="CP009246">
    <property type="protein sequence ID" value="APT86017.1"/>
    <property type="molecule type" value="Genomic_DNA"/>
</dbReference>
<evidence type="ECO:0000313" key="4">
    <source>
        <dbReference type="Proteomes" id="UP000185479"/>
    </source>
</evidence>
<dbReference type="Pfam" id="PF00756">
    <property type="entry name" value="Esterase"/>
    <property type="match status" value="1"/>
</dbReference>
<keyword evidence="4" id="KW-1185">Reference proteome</keyword>
<protein>
    <submittedName>
        <fullName evidence="2">Esterase</fullName>
    </submittedName>
</protein>
<dbReference type="Proteomes" id="UP000315353">
    <property type="component" value="Unassembled WGS sequence"/>
</dbReference>
<dbReference type="Proteomes" id="UP000185479">
    <property type="component" value="Chromosome"/>
</dbReference>
<keyword evidence="1" id="KW-0732">Signal</keyword>
<gene>
    <name evidence="3" type="ORF">CFL01nite_06850</name>
    <name evidence="2" type="ORF">CFLV_01615</name>
</gene>
<dbReference type="STRING" id="28028.CFLV_01615"/>